<protein>
    <recommendedName>
        <fullName evidence="3">Aminoglycoside phosphotransferase domain-containing protein</fullName>
    </recommendedName>
</protein>
<evidence type="ECO:0000313" key="2">
    <source>
        <dbReference type="Proteomes" id="UP001303889"/>
    </source>
</evidence>
<dbReference type="EMBL" id="MU855321">
    <property type="protein sequence ID" value="KAK3906681.1"/>
    <property type="molecule type" value="Genomic_DNA"/>
</dbReference>
<comment type="caution">
    <text evidence="1">The sequence shown here is derived from an EMBL/GenBank/DDBJ whole genome shotgun (WGS) entry which is preliminary data.</text>
</comment>
<dbReference type="InterPro" id="IPR051678">
    <property type="entry name" value="AGP_Transferase"/>
</dbReference>
<reference evidence="1" key="1">
    <citation type="journal article" date="2023" name="Mol. Phylogenet. Evol.">
        <title>Genome-scale phylogeny and comparative genomics of the fungal order Sordariales.</title>
        <authorList>
            <person name="Hensen N."/>
            <person name="Bonometti L."/>
            <person name="Westerberg I."/>
            <person name="Brannstrom I.O."/>
            <person name="Guillou S."/>
            <person name="Cros-Aarteil S."/>
            <person name="Calhoun S."/>
            <person name="Haridas S."/>
            <person name="Kuo A."/>
            <person name="Mondo S."/>
            <person name="Pangilinan J."/>
            <person name="Riley R."/>
            <person name="LaButti K."/>
            <person name="Andreopoulos B."/>
            <person name="Lipzen A."/>
            <person name="Chen C."/>
            <person name="Yan M."/>
            <person name="Daum C."/>
            <person name="Ng V."/>
            <person name="Clum A."/>
            <person name="Steindorff A."/>
            <person name="Ohm R.A."/>
            <person name="Martin F."/>
            <person name="Silar P."/>
            <person name="Natvig D.O."/>
            <person name="Lalanne C."/>
            <person name="Gautier V."/>
            <person name="Ament-Velasquez S.L."/>
            <person name="Kruys A."/>
            <person name="Hutchinson M.I."/>
            <person name="Powell A.J."/>
            <person name="Barry K."/>
            <person name="Miller A.N."/>
            <person name="Grigoriev I.V."/>
            <person name="Debuchy R."/>
            <person name="Gladieux P."/>
            <person name="Hiltunen Thoren M."/>
            <person name="Johannesson H."/>
        </authorList>
    </citation>
    <scope>NUCLEOTIDE SEQUENCE</scope>
    <source>
        <strain evidence="1">CBS 103.79</strain>
    </source>
</reference>
<sequence length="516" mass="59123">MSEKKAGDVALPLLNRAPITYDSAINKDGNILNKLKYAAANEELYERLWAERRAIEALTKHHLGLGPRDEARCTVSPREDWLRGGFNACVPVEPAGTNKAGTRRRRRFLFRCPPPYKLSEVAYPGTMHEKLGCEVGTYAWMKDHCPDIRIPHLYGFGFSDSRHFTHMAQHPWHVRVIRTLKRLLFGLVGCPVSSAHVSAPATPSCSSAYMLLERIEQETGRVLVTTWNKNRDDPERRQRLFRGIACMILSRIPQPRIGSFQFHDDGTVSLTNRPPSSTIVLLENDGAPRMMPRGDTFACTEWYVSDFLAFHDRNFLSHPNAVFLEKICQGEMAVKAILRARAHRYIRRESRAGPFLPQLTDLHIGNIFVDDEWNVTCLIDLEWVCSMPAEAITVPYWLTGRGIDQLTREHLADFDRAWLEFMLAFEEEEHGEMSTSLGVPLSQIMRQTWESGGMWLWLSVDSVNAAYSLVSKHLMPRFTSRTSETREAISEFWCEESCVMVAKKMDDYRAGWRMRK</sequence>
<gene>
    <name evidence="1" type="ORF">C8A05DRAFT_40528</name>
</gene>
<dbReference type="Proteomes" id="UP001303889">
    <property type="component" value="Unassembled WGS sequence"/>
</dbReference>
<dbReference type="SUPFAM" id="SSF56112">
    <property type="entry name" value="Protein kinase-like (PK-like)"/>
    <property type="match status" value="1"/>
</dbReference>
<organism evidence="1 2">
    <name type="scientific">Staphylotrichum tortipilum</name>
    <dbReference type="NCBI Taxonomy" id="2831512"/>
    <lineage>
        <taxon>Eukaryota</taxon>
        <taxon>Fungi</taxon>
        <taxon>Dikarya</taxon>
        <taxon>Ascomycota</taxon>
        <taxon>Pezizomycotina</taxon>
        <taxon>Sordariomycetes</taxon>
        <taxon>Sordariomycetidae</taxon>
        <taxon>Sordariales</taxon>
        <taxon>Chaetomiaceae</taxon>
        <taxon>Staphylotrichum</taxon>
    </lineage>
</organism>
<dbReference type="PANTHER" id="PTHR21310">
    <property type="entry name" value="AMINOGLYCOSIDE PHOSPHOTRANSFERASE-RELATED-RELATED"/>
    <property type="match status" value="1"/>
</dbReference>
<evidence type="ECO:0008006" key="3">
    <source>
        <dbReference type="Google" id="ProtNLM"/>
    </source>
</evidence>
<name>A0AAN6RYC1_9PEZI</name>
<dbReference type="InterPro" id="IPR011009">
    <property type="entry name" value="Kinase-like_dom_sf"/>
</dbReference>
<dbReference type="AlphaFoldDB" id="A0AAN6RYC1"/>
<evidence type="ECO:0000313" key="1">
    <source>
        <dbReference type="EMBL" id="KAK3906681.1"/>
    </source>
</evidence>
<accession>A0AAN6RYC1</accession>
<reference evidence="1" key="2">
    <citation type="submission" date="2023-05" db="EMBL/GenBank/DDBJ databases">
        <authorList>
            <consortium name="Lawrence Berkeley National Laboratory"/>
            <person name="Steindorff A."/>
            <person name="Hensen N."/>
            <person name="Bonometti L."/>
            <person name="Westerberg I."/>
            <person name="Brannstrom I.O."/>
            <person name="Guillou S."/>
            <person name="Cros-Aarteil S."/>
            <person name="Calhoun S."/>
            <person name="Haridas S."/>
            <person name="Kuo A."/>
            <person name="Mondo S."/>
            <person name="Pangilinan J."/>
            <person name="Riley R."/>
            <person name="Labutti K."/>
            <person name="Andreopoulos B."/>
            <person name="Lipzen A."/>
            <person name="Chen C."/>
            <person name="Yanf M."/>
            <person name="Daum C."/>
            <person name="Ng V."/>
            <person name="Clum A."/>
            <person name="Ohm R."/>
            <person name="Martin F."/>
            <person name="Silar P."/>
            <person name="Natvig D."/>
            <person name="Lalanne C."/>
            <person name="Gautier V."/>
            <person name="Ament-Velasquez S.L."/>
            <person name="Kruys A."/>
            <person name="Hutchinson M.I."/>
            <person name="Powell A.J."/>
            <person name="Barry K."/>
            <person name="Miller A.N."/>
            <person name="Grigoriev I.V."/>
            <person name="Debuchy R."/>
            <person name="Gladieux P."/>
            <person name="Thoren M.H."/>
            <person name="Johannesson H."/>
        </authorList>
    </citation>
    <scope>NUCLEOTIDE SEQUENCE</scope>
    <source>
        <strain evidence="1">CBS 103.79</strain>
    </source>
</reference>
<keyword evidence="2" id="KW-1185">Reference proteome</keyword>
<dbReference type="PANTHER" id="PTHR21310:SF37">
    <property type="entry name" value="AMINOGLYCOSIDE PHOSPHOTRANSFERASE DOMAIN-CONTAINING PROTEIN"/>
    <property type="match status" value="1"/>
</dbReference>
<proteinExistence type="predicted"/>